<keyword evidence="2" id="KW-0472">Membrane</keyword>
<dbReference type="InterPro" id="IPR049224">
    <property type="entry name" value="DUF6821"/>
</dbReference>
<name>A0A6I9QR01_ELAGV</name>
<dbReference type="GeneID" id="105038541"/>
<feature type="compositionally biased region" description="Basic and acidic residues" evidence="1">
    <location>
        <begin position="70"/>
        <end position="90"/>
    </location>
</feature>
<feature type="compositionally biased region" description="Basic and acidic residues" evidence="1">
    <location>
        <begin position="118"/>
        <end position="127"/>
    </location>
</feature>
<sequence length="361" mass="38944">MADAADLQDWELLSSQSSEDPKAFEGLDGEGDSYGGAIELDYFSLDSENRRIEKASLEEESEEGGVDSDNPTRVDPGSDSRDMGRSRGEVEFTGSGFPVKNFGGFWSDGSSDYPSSPADRERGEPGNKGDSVTEDSRDMGRSRGEVECTGSGFPVKNSSGFWSDGSSDYRSSPADSERGEPGNKGDSVTEVGVEGIEAGHQEPSDDEGGKSLDFGGSGGSEGIETGHEEHGVEESGELAKMGDGLGSSEGVSNSEGKKKILAWWKMPLDFIKFYVCKMRPVWSISIAAAIMAFVMLGRKLYKMKHKSRTIQLKIALDDKKVSQLKLRAARLNEAFTVVRRVPVIRRVPAGGVTAWPVVNLR</sequence>
<dbReference type="OrthoDB" id="1931521at2759"/>
<proteinExistence type="predicted"/>
<dbReference type="Proteomes" id="UP000504607">
    <property type="component" value="Chromosome 2"/>
</dbReference>
<feature type="compositionally biased region" description="Polar residues" evidence="1">
    <location>
        <begin position="156"/>
        <end position="174"/>
    </location>
</feature>
<evidence type="ECO:0000259" key="3">
    <source>
        <dbReference type="Pfam" id="PF20705"/>
    </source>
</evidence>
<protein>
    <submittedName>
        <fullName evidence="5">Uncharacterized protein LOC105038541</fullName>
    </submittedName>
</protein>
<accession>A0A6I9QR01</accession>
<dbReference type="PANTHER" id="PTHR33646">
    <property type="entry name" value="GB|AAF00631.1"/>
    <property type="match status" value="1"/>
</dbReference>
<feature type="domain" description="DUF6821" evidence="3">
    <location>
        <begin position="263"/>
        <end position="345"/>
    </location>
</feature>
<evidence type="ECO:0000313" key="5">
    <source>
        <dbReference type="RefSeq" id="XP_010912684.1"/>
    </source>
</evidence>
<dbReference type="AlphaFoldDB" id="A0A6I9QR01"/>
<dbReference type="FunCoup" id="A0A6I9QR01">
    <property type="interactions" value="808"/>
</dbReference>
<feature type="compositionally biased region" description="Basic and acidic residues" evidence="1">
    <location>
        <begin position="197"/>
        <end position="210"/>
    </location>
</feature>
<dbReference type="KEGG" id="egu:105038541"/>
<feature type="region of interest" description="Disordered" evidence="1">
    <location>
        <begin position="51"/>
        <end position="253"/>
    </location>
</feature>
<dbReference type="Pfam" id="PF20705">
    <property type="entry name" value="DUF6821"/>
    <property type="match status" value="1"/>
</dbReference>
<keyword evidence="2" id="KW-0812">Transmembrane</keyword>
<keyword evidence="4" id="KW-1185">Reference proteome</keyword>
<keyword evidence="2" id="KW-1133">Transmembrane helix</keyword>
<reference evidence="5" key="1">
    <citation type="submission" date="2025-08" db="UniProtKB">
        <authorList>
            <consortium name="RefSeq"/>
        </authorList>
    </citation>
    <scope>IDENTIFICATION</scope>
</reference>
<evidence type="ECO:0000313" key="4">
    <source>
        <dbReference type="Proteomes" id="UP000504607"/>
    </source>
</evidence>
<organism evidence="4 5">
    <name type="scientific">Elaeis guineensis var. tenera</name>
    <name type="common">Oil palm</name>
    <dbReference type="NCBI Taxonomy" id="51953"/>
    <lineage>
        <taxon>Eukaryota</taxon>
        <taxon>Viridiplantae</taxon>
        <taxon>Streptophyta</taxon>
        <taxon>Embryophyta</taxon>
        <taxon>Tracheophyta</taxon>
        <taxon>Spermatophyta</taxon>
        <taxon>Magnoliopsida</taxon>
        <taxon>Liliopsida</taxon>
        <taxon>Arecaceae</taxon>
        <taxon>Arecoideae</taxon>
        <taxon>Cocoseae</taxon>
        <taxon>Elaeidinae</taxon>
        <taxon>Elaeis</taxon>
    </lineage>
</organism>
<evidence type="ECO:0000256" key="1">
    <source>
        <dbReference type="SAM" id="MobiDB-lite"/>
    </source>
</evidence>
<feature type="compositionally biased region" description="Basic and acidic residues" evidence="1">
    <location>
        <begin position="134"/>
        <end position="146"/>
    </location>
</feature>
<feature type="transmembrane region" description="Helical" evidence="2">
    <location>
        <begin position="281"/>
        <end position="301"/>
    </location>
</feature>
<dbReference type="RefSeq" id="XP_010912684.1">
    <property type="nucleotide sequence ID" value="XM_010914382.3"/>
</dbReference>
<gene>
    <name evidence="5" type="primary">LOC105038541</name>
</gene>
<dbReference type="InParanoid" id="A0A6I9QR01"/>
<feature type="compositionally biased region" description="Basic and acidic residues" evidence="1">
    <location>
        <begin position="224"/>
        <end position="233"/>
    </location>
</feature>
<feature type="region of interest" description="Disordered" evidence="1">
    <location>
        <begin position="1"/>
        <end position="36"/>
    </location>
</feature>
<dbReference type="PANTHER" id="PTHR33646:SF6">
    <property type="entry name" value="TRANSMEMBRANE PROTEIN"/>
    <property type="match status" value="1"/>
</dbReference>
<dbReference type="InterPro" id="IPR045883">
    <property type="entry name" value="At4g13530-like"/>
</dbReference>
<evidence type="ECO:0000256" key="2">
    <source>
        <dbReference type="SAM" id="Phobius"/>
    </source>
</evidence>